<evidence type="ECO:0008006" key="4">
    <source>
        <dbReference type="Google" id="ProtNLM"/>
    </source>
</evidence>
<accession>A0A1W1Z482</accession>
<evidence type="ECO:0000313" key="3">
    <source>
        <dbReference type="Proteomes" id="UP000192790"/>
    </source>
</evidence>
<sequence length="188" mass="20625">MNTRYLWWWSFWIGLVSGLFCCIYALFPIIQQNIIWMSFVALPIFFGTSGAALKEFPSYVLCIICGVLWAVLMLFCMGKLALLGISGPLQMLIVVGFLTFICVGLHMVTLGNTLLNKVPMIFGGLAMTFAMSGLKGLAFNNLFNLFITMVGGLLMGIAISSGGKLMQKMKYFSNETPASEAEQVEAGK</sequence>
<protein>
    <recommendedName>
        <fullName evidence="4">DUF1097 domain-containing protein</fullName>
    </recommendedName>
</protein>
<dbReference type="OrthoDB" id="2084072at2"/>
<dbReference type="Proteomes" id="UP000192790">
    <property type="component" value="Unassembled WGS sequence"/>
</dbReference>
<dbReference type="RefSeq" id="WP_084233511.1">
    <property type="nucleotide sequence ID" value="NZ_FWXW01000001.1"/>
</dbReference>
<keyword evidence="1" id="KW-1133">Transmembrane helix</keyword>
<feature type="transmembrane region" description="Helical" evidence="1">
    <location>
        <begin position="89"/>
        <end position="108"/>
    </location>
</feature>
<keyword evidence="3" id="KW-1185">Reference proteome</keyword>
<evidence type="ECO:0000313" key="2">
    <source>
        <dbReference type="EMBL" id="SMC42901.1"/>
    </source>
</evidence>
<gene>
    <name evidence="2" type="ORF">SAMN02745168_0915</name>
</gene>
<feature type="transmembrane region" description="Helical" evidence="1">
    <location>
        <begin position="6"/>
        <end position="27"/>
    </location>
</feature>
<proteinExistence type="predicted"/>
<name>A0A1W1Z482_9FIRM</name>
<reference evidence="2 3" key="1">
    <citation type="submission" date="2017-04" db="EMBL/GenBank/DDBJ databases">
        <authorList>
            <person name="Afonso C.L."/>
            <person name="Miller P.J."/>
            <person name="Scott M.A."/>
            <person name="Spackman E."/>
            <person name="Goraichik I."/>
            <person name="Dimitrov K.M."/>
            <person name="Suarez D.L."/>
            <person name="Swayne D.E."/>
        </authorList>
    </citation>
    <scope>NUCLEOTIDE SEQUENCE [LARGE SCALE GENOMIC DNA]</scope>
    <source>
        <strain evidence="2 3">DSM 12816</strain>
    </source>
</reference>
<dbReference type="EMBL" id="FWXW01000001">
    <property type="protein sequence ID" value="SMC42901.1"/>
    <property type="molecule type" value="Genomic_DNA"/>
</dbReference>
<feature type="transmembrane region" description="Helical" evidence="1">
    <location>
        <begin position="58"/>
        <end position="77"/>
    </location>
</feature>
<keyword evidence="1" id="KW-0812">Transmembrane</keyword>
<organism evidence="2 3">
    <name type="scientific">Papillibacter cinnamivorans DSM 12816</name>
    <dbReference type="NCBI Taxonomy" id="1122930"/>
    <lineage>
        <taxon>Bacteria</taxon>
        <taxon>Bacillati</taxon>
        <taxon>Bacillota</taxon>
        <taxon>Clostridia</taxon>
        <taxon>Eubacteriales</taxon>
        <taxon>Oscillospiraceae</taxon>
        <taxon>Papillibacter</taxon>
    </lineage>
</organism>
<feature type="transmembrane region" description="Helical" evidence="1">
    <location>
        <begin position="141"/>
        <end position="159"/>
    </location>
</feature>
<feature type="transmembrane region" description="Helical" evidence="1">
    <location>
        <begin position="34"/>
        <end position="52"/>
    </location>
</feature>
<dbReference type="Pfam" id="PF06496">
    <property type="entry name" value="DUF1097"/>
    <property type="match status" value="1"/>
</dbReference>
<dbReference type="STRING" id="1122930.SAMN02745168_0915"/>
<dbReference type="InterPro" id="IPR009476">
    <property type="entry name" value="DUF1097"/>
</dbReference>
<keyword evidence="1" id="KW-0472">Membrane</keyword>
<evidence type="ECO:0000256" key="1">
    <source>
        <dbReference type="SAM" id="Phobius"/>
    </source>
</evidence>
<dbReference type="AlphaFoldDB" id="A0A1W1Z482"/>